<evidence type="ECO:0000313" key="3">
    <source>
        <dbReference type="Proteomes" id="UP001159363"/>
    </source>
</evidence>
<feature type="region of interest" description="Disordered" evidence="1">
    <location>
        <begin position="123"/>
        <end position="152"/>
    </location>
</feature>
<protein>
    <submittedName>
        <fullName evidence="2">Uncharacterized protein</fullName>
    </submittedName>
</protein>
<feature type="compositionally biased region" description="Basic and acidic residues" evidence="1">
    <location>
        <begin position="123"/>
        <end position="137"/>
    </location>
</feature>
<proteinExistence type="predicted"/>
<gene>
    <name evidence="2" type="ORF">PR048_022693</name>
</gene>
<comment type="caution">
    <text evidence="2">The sequence shown here is derived from an EMBL/GenBank/DDBJ whole genome shotgun (WGS) entry which is preliminary data.</text>
</comment>
<dbReference type="Proteomes" id="UP001159363">
    <property type="component" value="Chromosome 8"/>
</dbReference>
<dbReference type="EMBL" id="JARBHB010000009">
    <property type="protein sequence ID" value="KAJ8874804.1"/>
    <property type="molecule type" value="Genomic_DNA"/>
</dbReference>
<feature type="region of interest" description="Disordered" evidence="1">
    <location>
        <begin position="217"/>
        <end position="244"/>
    </location>
</feature>
<sequence>MHTKSSIEPSNFSAEIPSTNADVASFFSSSIYISNREEVAVLQEKIKAKTKARLGEEPKREGETAIEKWKCVRERDGKHRELVHLSGDEEVEGMWVARSQGEGVDGEARGEKLLQHSENTRLDHSPYTKANRDRFPRGVEPGYPHVGTEPDNAAGRRILSGVSLSPHPYITTLLYTRLTSSSSALKTLILRTTHTSLLHSWGNWELVSLAEGDDCGVGGEDEQGLEGQSVTRGRQPHLSIKSVK</sequence>
<evidence type="ECO:0000256" key="1">
    <source>
        <dbReference type="SAM" id="MobiDB-lite"/>
    </source>
</evidence>
<evidence type="ECO:0000313" key="2">
    <source>
        <dbReference type="EMBL" id="KAJ8874804.1"/>
    </source>
</evidence>
<reference evidence="2 3" key="1">
    <citation type="submission" date="2023-02" db="EMBL/GenBank/DDBJ databases">
        <title>LHISI_Scaffold_Assembly.</title>
        <authorList>
            <person name="Stuart O.P."/>
            <person name="Cleave R."/>
            <person name="Magrath M.J.L."/>
            <person name="Mikheyev A.S."/>
        </authorList>
    </citation>
    <scope>NUCLEOTIDE SEQUENCE [LARGE SCALE GENOMIC DNA]</scope>
    <source>
        <strain evidence="2">Daus_M_001</strain>
        <tissue evidence="2">Leg muscle</tissue>
    </source>
</reference>
<accession>A0ABQ9GRZ2</accession>
<name>A0ABQ9GRZ2_9NEOP</name>
<keyword evidence="3" id="KW-1185">Reference proteome</keyword>
<organism evidence="2 3">
    <name type="scientific">Dryococelus australis</name>
    <dbReference type="NCBI Taxonomy" id="614101"/>
    <lineage>
        <taxon>Eukaryota</taxon>
        <taxon>Metazoa</taxon>
        <taxon>Ecdysozoa</taxon>
        <taxon>Arthropoda</taxon>
        <taxon>Hexapoda</taxon>
        <taxon>Insecta</taxon>
        <taxon>Pterygota</taxon>
        <taxon>Neoptera</taxon>
        <taxon>Polyneoptera</taxon>
        <taxon>Phasmatodea</taxon>
        <taxon>Verophasmatodea</taxon>
        <taxon>Anareolatae</taxon>
        <taxon>Phasmatidae</taxon>
        <taxon>Eurycanthinae</taxon>
        <taxon>Dryococelus</taxon>
    </lineage>
</organism>